<dbReference type="EC" id="5.1.1.3" evidence="2 7"/>
<organism evidence="8 9">
    <name type="scientific">Leptospira wolffii</name>
    <dbReference type="NCBI Taxonomy" id="409998"/>
    <lineage>
        <taxon>Bacteria</taxon>
        <taxon>Pseudomonadati</taxon>
        <taxon>Spirochaetota</taxon>
        <taxon>Spirochaetia</taxon>
        <taxon>Leptospirales</taxon>
        <taxon>Leptospiraceae</taxon>
        <taxon>Leptospira</taxon>
    </lineage>
</organism>
<dbReference type="Pfam" id="PF01177">
    <property type="entry name" value="Asp_Glu_race"/>
    <property type="match status" value="1"/>
</dbReference>
<dbReference type="EMBL" id="NPDT01000009">
    <property type="protein sequence ID" value="PJZ64522.1"/>
    <property type="molecule type" value="Genomic_DNA"/>
</dbReference>
<dbReference type="InterPro" id="IPR015942">
    <property type="entry name" value="Asp/Glu/hydantoin_racemase"/>
</dbReference>
<dbReference type="UniPathway" id="UPA00219"/>
<dbReference type="HAMAP" id="MF_00258">
    <property type="entry name" value="Glu_racemase"/>
    <property type="match status" value="1"/>
</dbReference>
<dbReference type="GO" id="GO:0008881">
    <property type="term" value="F:glutamate racemase activity"/>
    <property type="evidence" value="ECO:0007669"/>
    <property type="project" value="UniProtKB-UniRule"/>
</dbReference>
<dbReference type="SUPFAM" id="SSF53681">
    <property type="entry name" value="Aspartate/glutamate racemase"/>
    <property type="match status" value="2"/>
</dbReference>
<dbReference type="PANTHER" id="PTHR21198">
    <property type="entry name" value="GLUTAMATE RACEMASE"/>
    <property type="match status" value="1"/>
</dbReference>
<comment type="similarity">
    <text evidence="7">Belongs to the aspartate/glutamate racemases family.</text>
</comment>
<evidence type="ECO:0000313" key="9">
    <source>
        <dbReference type="Proteomes" id="UP000231912"/>
    </source>
</evidence>
<evidence type="ECO:0000256" key="6">
    <source>
        <dbReference type="ARBA" id="ARBA00023316"/>
    </source>
</evidence>
<feature type="binding site" evidence="7">
    <location>
        <begin position="14"/>
        <end position="15"/>
    </location>
    <ligand>
        <name>substrate</name>
    </ligand>
</feature>
<gene>
    <name evidence="7" type="primary">murI</name>
    <name evidence="8" type="ORF">CH371_17250</name>
</gene>
<name>A0A2M9Z864_9LEPT</name>
<sequence>MRSGEKVPKIGVMDSGMGGLSVLKELLALPYRAEFFYYGDLENAPYGERSSSDVLELTRNVCRFFLSRNVDAILLACNTATSAAARTLRSELEVPVFGMEPAIKPALSDRPGEKIALLATSVTHREEKLQGLKADLGAEDRILHLNCDGLASSVDQGDLGAARKILERILRIPMESGIRGLVLGCTHYIFLKHEIMSLYPEAILYDGNGGTVRHLVKSLGLDENPGVPSHSLFFSGNEKKERALALGTKLLELGLSSSPENR</sequence>
<comment type="catalytic activity">
    <reaction evidence="1 7">
        <text>L-glutamate = D-glutamate</text>
        <dbReference type="Rhea" id="RHEA:12813"/>
        <dbReference type="ChEBI" id="CHEBI:29985"/>
        <dbReference type="ChEBI" id="CHEBI:29986"/>
        <dbReference type="EC" id="5.1.1.3"/>
    </reaction>
</comment>
<evidence type="ECO:0000256" key="5">
    <source>
        <dbReference type="ARBA" id="ARBA00023235"/>
    </source>
</evidence>
<evidence type="ECO:0000256" key="2">
    <source>
        <dbReference type="ARBA" id="ARBA00013090"/>
    </source>
</evidence>
<keyword evidence="3 7" id="KW-0133">Cell shape</keyword>
<comment type="function">
    <text evidence="7">Provides the (R)-glutamate required for cell wall biosynthesis.</text>
</comment>
<keyword evidence="6 7" id="KW-0961">Cell wall biogenesis/degradation</keyword>
<reference evidence="8 9" key="1">
    <citation type="submission" date="2017-07" db="EMBL/GenBank/DDBJ databases">
        <title>Leptospira spp. isolated from tropical soils.</title>
        <authorList>
            <person name="Thibeaux R."/>
            <person name="Iraola G."/>
            <person name="Ferres I."/>
            <person name="Bierque E."/>
            <person name="Girault D."/>
            <person name="Soupe-Gilbert M.-E."/>
            <person name="Picardeau M."/>
            <person name="Goarant C."/>
        </authorList>
    </citation>
    <scope>NUCLEOTIDE SEQUENCE [LARGE SCALE GENOMIC DNA]</scope>
    <source>
        <strain evidence="8 9">FH2-C-A2</strain>
    </source>
</reference>
<dbReference type="AlphaFoldDB" id="A0A2M9Z864"/>
<evidence type="ECO:0000256" key="7">
    <source>
        <dbReference type="HAMAP-Rule" id="MF_00258"/>
    </source>
</evidence>
<feature type="binding site" evidence="7">
    <location>
        <begin position="186"/>
        <end position="187"/>
    </location>
    <ligand>
        <name>substrate</name>
    </ligand>
</feature>
<keyword evidence="5 7" id="KW-0413">Isomerase</keyword>
<dbReference type="RefSeq" id="WP_100759992.1">
    <property type="nucleotide sequence ID" value="NZ_NPDT01000009.1"/>
</dbReference>
<dbReference type="Gene3D" id="3.40.50.1860">
    <property type="match status" value="2"/>
</dbReference>
<dbReference type="GO" id="GO:0009252">
    <property type="term" value="P:peptidoglycan biosynthetic process"/>
    <property type="evidence" value="ECO:0007669"/>
    <property type="project" value="UniProtKB-UniRule"/>
</dbReference>
<dbReference type="Proteomes" id="UP000231912">
    <property type="component" value="Unassembled WGS sequence"/>
</dbReference>
<dbReference type="InterPro" id="IPR004391">
    <property type="entry name" value="Glu_race"/>
</dbReference>
<feature type="binding site" evidence="7">
    <location>
        <begin position="78"/>
        <end position="79"/>
    </location>
    <ligand>
        <name>substrate</name>
    </ligand>
</feature>
<feature type="binding site" evidence="7">
    <location>
        <begin position="46"/>
        <end position="47"/>
    </location>
    <ligand>
        <name>substrate</name>
    </ligand>
</feature>
<evidence type="ECO:0000256" key="3">
    <source>
        <dbReference type="ARBA" id="ARBA00022960"/>
    </source>
</evidence>
<proteinExistence type="inferred from homology"/>
<dbReference type="PANTHER" id="PTHR21198:SF3">
    <property type="entry name" value="GLUTAMATE RACEMASE"/>
    <property type="match status" value="1"/>
</dbReference>
<dbReference type="InterPro" id="IPR001920">
    <property type="entry name" value="Asp/Glu_race"/>
</dbReference>
<feature type="active site" description="Proton donor/acceptor" evidence="7">
    <location>
        <position position="77"/>
    </location>
</feature>
<dbReference type="GO" id="GO:0071555">
    <property type="term" value="P:cell wall organization"/>
    <property type="evidence" value="ECO:0007669"/>
    <property type="project" value="UniProtKB-KW"/>
</dbReference>
<evidence type="ECO:0000256" key="4">
    <source>
        <dbReference type="ARBA" id="ARBA00022984"/>
    </source>
</evidence>
<comment type="pathway">
    <text evidence="7">Cell wall biogenesis; peptidoglycan biosynthesis.</text>
</comment>
<feature type="active site" description="Proton donor/acceptor" evidence="7">
    <location>
        <position position="185"/>
    </location>
</feature>
<comment type="caution">
    <text evidence="8">The sequence shown here is derived from an EMBL/GenBank/DDBJ whole genome shotgun (WGS) entry which is preliminary data.</text>
</comment>
<accession>A0A2M9Z864</accession>
<evidence type="ECO:0000313" key="8">
    <source>
        <dbReference type="EMBL" id="PJZ64522.1"/>
    </source>
</evidence>
<evidence type="ECO:0000256" key="1">
    <source>
        <dbReference type="ARBA" id="ARBA00001602"/>
    </source>
</evidence>
<keyword evidence="4 7" id="KW-0573">Peptidoglycan synthesis</keyword>
<protein>
    <recommendedName>
        <fullName evidence="2 7">Glutamate racemase</fullName>
        <ecNumber evidence="2 7">5.1.1.3</ecNumber>
    </recommendedName>
</protein>
<dbReference type="GO" id="GO:0008360">
    <property type="term" value="P:regulation of cell shape"/>
    <property type="evidence" value="ECO:0007669"/>
    <property type="project" value="UniProtKB-KW"/>
</dbReference>